<gene>
    <name evidence="1" type="ORF">J2I46_00355</name>
</gene>
<dbReference type="Proteomes" id="UP000664628">
    <property type="component" value="Unassembled WGS sequence"/>
</dbReference>
<accession>A0ABS3JAI8</accession>
<dbReference type="RefSeq" id="WP_207326941.1">
    <property type="nucleotide sequence ID" value="NZ_JAFMYW010000001.1"/>
</dbReference>
<protein>
    <submittedName>
        <fullName evidence="1">Uncharacterized protein</fullName>
    </submittedName>
</protein>
<comment type="caution">
    <text evidence="1">The sequence shown here is derived from an EMBL/GenBank/DDBJ whole genome shotgun (WGS) entry which is preliminary data.</text>
</comment>
<evidence type="ECO:0000313" key="2">
    <source>
        <dbReference type="Proteomes" id="UP000664628"/>
    </source>
</evidence>
<sequence length="73" mass="8188">MWKQILDEHGYQTMILVPTEREVVPYPTYALAVAGLAKRTTPCRVLITADEVNNAGAFGKYDYDGTQLIEDIL</sequence>
<keyword evidence="2" id="KW-1185">Reference proteome</keyword>
<evidence type="ECO:0000313" key="1">
    <source>
        <dbReference type="EMBL" id="MBO0947014.1"/>
    </source>
</evidence>
<name>A0ABS3JAI8_9BACT</name>
<organism evidence="1 2">
    <name type="scientific">Fibrella forsythiae</name>
    <dbReference type="NCBI Taxonomy" id="2817061"/>
    <lineage>
        <taxon>Bacteria</taxon>
        <taxon>Pseudomonadati</taxon>
        <taxon>Bacteroidota</taxon>
        <taxon>Cytophagia</taxon>
        <taxon>Cytophagales</taxon>
        <taxon>Spirosomataceae</taxon>
        <taxon>Fibrella</taxon>
    </lineage>
</organism>
<proteinExistence type="predicted"/>
<reference evidence="1 2" key="1">
    <citation type="submission" date="2021-03" db="EMBL/GenBank/DDBJ databases">
        <title>Fibrella sp. HMF5405 genome sequencing and assembly.</title>
        <authorList>
            <person name="Kang H."/>
            <person name="Kim H."/>
            <person name="Bae S."/>
            <person name="Joh K."/>
        </authorList>
    </citation>
    <scope>NUCLEOTIDE SEQUENCE [LARGE SCALE GENOMIC DNA]</scope>
    <source>
        <strain evidence="1 2">HMF5405</strain>
    </source>
</reference>
<dbReference type="EMBL" id="JAFMYW010000001">
    <property type="protein sequence ID" value="MBO0947014.1"/>
    <property type="molecule type" value="Genomic_DNA"/>
</dbReference>